<dbReference type="GO" id="GO:0045892">
    <property type="term" value="P:negative regulation of DNA-templated transcription"/>
    <property type="evidence" value="ECO:0007669"/>
    <property type="project" value="TreeGrafter"/>
</dbReference>
<accession>A0A1E3WDP0</accession>
<evidence type="ECO:0000313" key="6">
    <source>
        <dbReference type="Proteomes" id="UP000095042"/>
    </source>
</evidence>
<dbReference type="Proteomes" id="UP000095042">
    <property type="component" value="Unassembled WGS sequence"/>
</dbReference>
<proteinExistence type="predicted"/>
<evidence type="ECO:0000256" key="3">
    <source>
        <dbReference type="ARBA" id="ARBA00023163"/>
    </source>
</evidence>
<dbReference type="CDD" id="cd07377">
    <property type="entry name" value="WHTH_GntR"/>
    <property type="match status" value="1"/>
</dbReference>
<dbReference type="PANTHER" id="PTHR44846:SF1">
    <property type="entry name" value="MANNOSYL-D-GLYCERATE TRANSPORT_METABOLISM SYSTEM REPRESSOR MNGR-RELATED"/>
    <property type="match status" value="1"/>
</dbReference>
<dbReference type="Gene3D" id="3.40.1410.10">
    <property type="entry name" value="Chorismate lyase-like"/>
    <property type="match status" value="1"/>
</dbReference>
<dbReference type="GO" id="GO:0003677">
    <property type="term" value="F:DNA binding"/>
    <property type="evidence" value="ECO:0007669"/>
    <property type="project" value="UniProtKB-KW"/>
</dbReference>
<keyword evidence="1" id="KW-0805">Transcription regulation</keyword>
<reference evidence="5 6" key="1">
    <citation type="journal article" date="2016" name="Environ. Microbiol.">
        <title>New Methyloceanibacter diversity from North Sea sediments includes methanotroph containing solely the soluble methane monooxygenase.</title>
        <authorList>
            <person name="Vekeman B."/>
            <person name="Kerckhof F.M."/>
            <person name="Cremers G."/>
            <person name="de Vos P."/>
            <person name="Vandamme P."/>
            <person name="Boon N."/>
            <person name="Op den Camp H.J."/>
            <person name="Heylen K."/>
        </authorList>
    </citation>
    <scope>NUCLEOTIDE SEQUENCE [LARGE SCALE GENOMIC DNA]</scope>
    <source>
        <strain evidence="5 6">R-67177</strain>
    </source>
</reference>
<dbReference type="Pfam" id="PF00392">
    <property type="entry name" value="GntR"/>
    <property type="match status" value="1"/>
</dbReference>
<dbReference type="InterPro" id="IPR036390">
    <property type="entry name" value="WH_DNA-bd_sf"/>
</dbReference>
<keyword evidence="6" id="KW-1185">Reference proteome</keyword>
<feature type="domain" description="HTH gntR-type" evidence="4">
    <location>
        <begin position="17"/>
        <end position="85"/>
    </location>
</feature>
<comment type="caution">
    <text evidence="5">The sequence shown here is derived from an EMBL/GenBank/DDBJ whole genome shotgun (WGS) entry which is preliminary data.</text>
</comment>
<dbReference type="PANTHER" id="PTHR44846">
    <property type="entry name" value="MANNOSYL-D-GLYCERATE TRANSPORT/METABOLISM SYSTEM REPRESSOR MNGR-RELATED"/>
    <property type="match status" value="1"/>
</dbReference>
<protein>
    <recommendedName>
        <fullName evidence="4">HTH gntR-type domain-containing protein</fullName>
    </recommendedName>
</protein>
<dbReference type="SMART" id="SM00866">
    <property type="entry name" value="UTRA"/>
    <property type="match status" value="1"/>
</dbReference>
<dbReference type="SUPFAM" id="SSF46785">
    <property type="entry name" value="Winged helix' DNA-binding domain"/>
    <property type="match status" value="1"/>
</dbReference>
<dbReference type="SUPFAM" id="SSF64288">
    <property type="entry name" value="Chorismate lyase-like"/>
    <property type="match status" value="1"/>
</dbReference>
<organism evidence="5 6">
    <name type="scientific">Methyloceanibacter marginalis</name>
    <dbReference type="NCBI Taxonomy" id="1774971"/>
    <lineage>
        <taxon>Bacteria</taxon>
        <taxon>Pseudomonadati</taxon>
        <taxon>Pseudomonadota</taxon>
        <taxon>Alphaproteobacteria</taxon>
        <taxon>Hyphomicrobiales</taxon>
        <taxon>Hyphomicrobiaceae</taxon>
        <taxon>Methyloceanibacter</taxon>
    </lineage>
</organism>
<dbReference type="GO" id="GO:0003700">
    <property type="term" value="F:DNA-binding transcription factor activity"/>
    <property type="evidence" value="ECO:0007669"/>
    <property type="project" value="InterPro"/>
</dbReference>
<dbReference type="EMBL" id="LPWD01000032">
    <property type="protein sequence ID" value="ODS03928.1"/>
    <property type="molecule type" value="Genomic_DNA"/>
</dbReference>
<dbReference type="NCBIfam" id="TIGR02325">
    <property type="entry name" value="C_P_lyase_phnF"/>
    <property type="match status" value="1"/>
</dbReference>
<dbReference type="SMART" id="SM00345">
    <property type="entry name" value="HTH_GNTR"/>
    <property type="match status" value="1"/>
</dbReference>
<evidence type="ECO:0000256" key="1">
    <source>
        <dbReference type="ARBA" id="ARBA00023015"/>
    </source>
</evidence>
<dbReference type="Gene3D" id="1.10.10.10">
    <property type="entry name" value="Winged helix-like DNA-binding domain superfamily/Winged helix DNA-binding domain"/>
    <property type="match status" value="1"/>
</dbReference>
<dbReference type="Pfam" id="PF07702">
    <property type="entry name" value="UTRA"/>
    <property type="match status" value="1"/>
</dbReference>
<dbReference type="InterPro" id="IPR011663">
    <property type="entry name" value="UTRA"/>
</dbReference>
<dbReference type="PROSITE" id="PS50949">
    <property type="entry name" value="HTH_GNTR"/>
    <property type="match status" value="1"/>
</dbReference>
<keyword evidence="2" id="KW-0238">DNA-binding</keyword>
<dbReference type="InterPro" id="IPR000524">
    <property type="entry name" value="Tscrpt_reg_HTH_GntR"/>
</dbReference>
<evidence type="ECO:0000313" key="5">
    <source>
        <dbReference type="EMBL" id="ODS03928.1"/>
    </source>
</evidence>
<dbReference type="InterPro" id="IPR012702">
    <property type="entry name" value="CP_lyase_PhnF"/>
</dbReference>
<dbReference type="InterPro" id="IPR028978">
    <property type="entry name" value="Chorismate_lyase_/UTRA_dom_sf"/>
</dbReference>
<dbReference type="PRINTS" id="PR00035">
    <property type="entry name" value="HTHGNTR"/>
</dbReference>
<dbReference type="AlphaFoldDB" id="A0A1E3WDP0"/>
<evidence type="ECO:0000256" key="2">
    <source>
        <dbReference type="ARBA" id="ARBA00023125"/>
    </source>
</evidence>
<name>A0A1E3WDP0_9HYPH</name>
<evidence type="ECO:0000259" key="4">
    <source>
        <dbReference type="PROSITE" id="PS50949"/>
    </source>
</evidence>
<gene>
    <name evidence="5" type="ORF">AUC71_07020</name>
</gene>
<dbReference type="InterPro" id="IPR050679">
    <property type="entry name" value="Bact_HTH_transcr_reg"/>
</dbReference>
<keyword evidence="3" id="KW-0804">Transcription</keyword>
<dbReference type="InterPro" id="IPR036388">
    <property type="entry name" value="WH-like_DNA-bd_sf"/>
</dbReference>
<sequence length="250" mass="27593">MTAPVFTLSDEAETRQRPLWLQVEDAIVRAISAGRLKPGEQLPGEHQLAEELGIHRHTVRRAIESLGGRGLLEVRRGRGTFVAARPIAYRVGGHSRFTGNIEAAGLVPSARVLRSGIVKATKDVADNLDLKPGDKVTALELLRMGDGIPILIARHYMPADRFPDFAERFEKIQSITKTFASYDVIGYRRRATRLAARQPTPQEAVDLRQPRSAPVLVWGSVNADPQGRLINYDSSVFAAARVSIVIEEED</sequence>